<sequence length="20" mass="2173">MWFPTLVSCHDGNVTTGPLP</sequence>
<name>A0A0K2ASQ3_STRA7</name>
<organism evidence="1 2">
    <name type="scientific">Streptomyces ambofaciens (strain ATCC 23877 / 3486 / DSM 40053 / JCM 4204 / NBRC 12836 / NRRL B-2516)</name>
    <dbReference type="NCBI Taxonomy" id="278992"/>
    <lineage>
        <taxon>Bacteria</taxon>
        <taxon>Bacillati</taxon>
        <taxon>Actinomycetota</taxon>
        <taxon>Actinomycetes</taxon>
        <taxon>Kitasatosporales</taxon>
        <taxon>Streptomycetaceae</taxon>
        <taxon>Streptomyces</taxon>
    </lineage>
</organism>
<protein>
    <submittedName>
        <fullName evidence="1">Uncharacterized protein</fullName>
    </submittedName>
</protein>
<dbReference type="Proteomes" id="UP000061018">
    <property type="component" value="Chromosome"/>
</dbReference>
<evidence type="ECO:0000313" key="1">
    <source>
        <dbReference type="EMBL" id="AKZ55961.1"/>
    </source>
</evidence>
<dbReference type="KEGG" id="samb:SAM23877_2912"/>
<gene>
    <name evidence="1" type="ORF">SAM23877_2912</name>
</gene>
<dbReference type="EMBL" id="CP012382">
    <property type="protein sequence ID" value="AKZ55961.1"/>
    <property type="molecule type" value="Genomic_DNA"/>
</dbReference>
<dbReference type="AlphaFoldDB" id="A0A0K2ASQ3"/>
<reference evidence="2" key="1">
    <citation type="journal article" date="2015" name="J. Biotechnol.">
        <title>Complete genome sequence of Streptomyces ambofaciens ATCC 23877, the spiramycin producer.</title>
        <authorList>
            <person name="Thibessard A."/>
            <person name="Haas D."/>
            <person name="Gerbaud C."/>
            <person name="Aigle B."/>
            <person name="Lautru S."/>
            <person name="Pernodet J.L."/>
            <person name="Leblond P."/>
        </authorList>
    </citation>
    <scope>NUCLEOTIDE SEQUENCE [LARGE SCALE GENOMIC DNA]</scope>
    <source>
        <strain evidence="2">ATCC 23877 / 3486 / DSM 40053 / JCM 4204 / NBRC 12836 / NRRL B-2516</strain>
    </source>
</reference>
<accession>A0A0K2ASQ3</accession>
<evidence type="ECO:0000313" key="2">
    <source>
        <dbReference type="Proteomes" id="UP000061018"/>
    </source>
</evidence>
<proteinExistence type="predicted"/>